<dbReference type="Gene3D" id="3.20.20.70">
    <property type="entry name" value="Aldolase class I"/>
    <property type="match status" value="1"/>
</dbReference>
<dbReference type="EMBL" id="LVWG01000023">
    <property type="protein sequence ID" value="KZK74521.1"/>
    <property type="molecule type" value="Genomic_DNA"/>
</dbReference>
<feature type="domain" description="Radical SAM core" evidence="10">
    <location>
        <begin position="50"/>
        <end position="266"/>
    </location>
</feature>
<evidence type="ECO:0000259" key="10">
    <source>
        <dbReference type="PROSITE" id="PS51918"/>
    </source>
</evidence>
<dbReference type="PANTHER" id="PTHR10949:SF0">
    <property type="entry name" value="LIPOYL SYNTHASE, MITOCHONDRIAL"/>
    <property type="match status" value="1"/>
</dbReference>
<name>A0A165LWL2_PELLU</name>
<dbReference type="SMART" id="SM00729">
    <property type="entry name" value="Elp3"/>
    <property type="match status" value="1"/>
</dbReference>
<keyword evidence="5 9" id="KW-0479">Metal-binding</keyword>
<keyword evidence="3 9" id="KW-0808">Transferase</keyword>
<dbReference type="GO" id="GO:0051539">
    <property type="term" value="F:4 iron, 4 sulfur cluster binding"/>
    <property type="evidence" value="ECO:0007669"/>
    <property type="project" value="UniProtKB-UniRule"/>
</dbReference>
<dbReference type="GO" id="GO:0009249">
    <property type="term" value="P:protein lipoylation"/>
    <property type="evidence" value="ECO:0007669"/>
    <property type="project" value="UniProtKB-UniRule"/>
</dbReference>
<comment type="subcellular location">
    <subcellularLocation>
        <location evidence="9">Cytoplasm</location>
    </subcellularLocation>
</comment>
<evidence type="ECO:0000256" key="8">
    <source>
        <dbReference type="ARBA" id="ARBA00047326"/>
    </source>
</evidence>
<proteinExistence type="inferred from homology"/>
<dbReference type="SUPFAM" id="SSF102114">
    <property type="entry name" value="Radical SAM enzymes"/>
    <property type="match status" value="1"/>
</dbReference>
<reference evidence="11 12" key="1">
    <citation type="submission" date="2016-03" db="EMBL/GenBank/DDBJ databases">
        <title>Speciation and ecological success in dimly lit waters: horizontal gene transfer in a green sulfur bacteria bloom unveiled by metagenomic assembly.</title>
        <authorList>
            <person name="Llorens-Mares T."/>
            <person name="Liu Z."/>
            <person name="Allen L.Z."/>
            <person name="Rusch D.B."/>
            <person name="Craig M.T."/>
            <person name="Dupont C.L."/>
            <person name="Bryant D.A."/>
            <person name="Casamayor E.O."/>
        </authorList>
    </citation>
    <scope>NUCLEOTIDE SEQUENCE [LARGE SCALE GENOMIC DNA]</scope>
    <source>
        <strain evidence="11">CIII</strain>
    </source>
</reference>
<comment type="caution">
    <text evidence="11">The sequence shown here is derived from an EMBL/GenBank/DDBJ whole genome shotgun (WGS) entry which is preliminary data.</text>
</comment>
<gene>
    <name evidence="9" type="primary">lipA</name>
    <name evidence="11" type="ORF">A3K90_05205</name>
</gene>
<keyword evidence="6 9" id="KW-0408">Iron</keyword>
<comment type="function">
    <text evidence="9">Catalyzes the radical-mediated insertion of two sulfur atoms into the C-6 and C-8 positions of the octanoyl moiety bound to the lipoyl domains of lipoate-dependent enzymes, thereby converting the octanoylated domains into lipoylated derivatives.</text>
</comment>
<dbReference type="SFLD" id="SFLDS00029">
    <property type="entry name" value="Radical_SAM"/>
    <property type="match status" value="1"/>
</dbReference>
<comment type="similarity">
    <text evidence="9">Belongs to the radical SAM superfamily. Lipoyl synthase family.</text>
</comment>
<dbReference type="NCBIfam" id="TIGR00510">
    <property type="entry name" value="lipA"/>
    <property type="match status" value="1"/>
</dbReference>
<evidence type="ECO:0000256" key="5">
    <source>
        <dbReference type="ARBA" id="ARBA00022723"/>
    </source>
</evidence>
<dbReference type="NCBIfam" id="NF009544">
    <property type="entry name" value="PRK12928.1"/>
    <property type="match status" value="1"/>
</dbReference>
<dbReference type="UniPathway" id="UPA00538">
    <property type="reaction ID" value="UER00593"/>
</dbReference>
<dbReference type="HAMAP" id="MF_00206">
    <property type="entry name" value="Lipoyl_synth"/>
    <property type="match status" value="1"/>
</dbReference>
<comment type="catalytic activity">
    <reaction evidence="8 9">
        <text>[[Fe-S] cluster scaffold protein carrying a second [4Fe-4S](2+) cluster] + N(6)-octanoyl-L-lysyl-[protein] + 2 oxidized [2Fe-2S]-[ferredoxin] + 2 S-adenosyl-L-methionine + 4 H(+) = [[Fe-S] cluster scaffold protein] + N(6)-[(R)-dihydrolipoyl]-L-lysyl-[protein] + 4 Fe(3+) + 2 hydrogen sulfide + 2 5'-deoxyadenosine + 2 L-methionine + 2 reduced [2Fe-2S]-[ferredoxin]</text>
        <dbReference type="Rhea" id="RHEA:16585"/>
        <dbReference type="Rhea" id="RHEA-COMP:9928"/>
        <dbReference type="Rhea" id="RHEA-COMP:10000"/>
        <dbReference type="Rhea" id="RHEA-COMP:10001"/>
        <dbReference type="Rhea" id="RHEA-COMP:10475"/>
        <dbReference type="Rhea" id="RHEA-COMP:14568"/>
        <dbReference type="Rhea" id="RHEA-COMP:14569"/>
        <dbReference type="ChEBI" id="CHEBI:15378"/>
        <dbReference type="ChEBI" id="CHEBI:17319"/>
        <dbReference type="ChEBI" id="CHEBI:29034"/>
        <dbReference type="ChEBI" id="CHEBI:29919"/>
        <dbReference type="ChEBI" id="CHEBI:33722"/>
        <dbReference type="ChEBI" id="CHEBI:33737"/>
        <dbReference type="ChEBI" id="CHEBI:33738"/>
        <dbReference type="ChEBI" id="CHEBI:57844"/>
        <dbReference type="ChEBI" id="CHEBI:59789"/>
        <dbReference type="ChEBI" id="CHEBI:78809"/>
        <dbReference type="ChEBI" id="CHEBI:83100"/>
        <dbReference type="EC" id="2.8.1.8"/>
    </reaction>
</comment>
<feature type="binding site" evidence="9">
    <location>
        <position position="64"/>
    </location>
    <ligand>
        <name>[4Fe-4S] cluster</name>
        <dbReference type="ChEBI" id="CHEBI:49883"/>
        <label>2</label>
        <note>4Fe-4S-S-AdoMet</note>
    </ligand>
</feature>
<dbReference type="PANTHER" id="PTHR10949">
    <property type="entry name" value="LIPOYL SYNTHASE"/>
    <property type="match status" value="1"/>
</dbReference>
<dbReference type="InterPro" id="IPR013785">
    <property type="entry name" value="Aldolase_TIM"/>
</dbReference>
<keyword evidence="1 9" id="KW-0004">4Fe-4S</keyword>
<evidence type="ECO:0000256" key="2">
    <source>
        <dbReference type="ARBA" id="ARBA00022490"/>
    </source>
</evidence>
<evidence type="ECO:0000256" key="4">
    <source>
        <dbReference type="ARBA" id="ARBA00022691"/>
    </source>
</evidence>
<feature type="binding site" evidence="9">
    <location>
        <position position="38"/>
    </location>
    <ligand>
        <name>[4Fe-4S] cluster</name>
        <dbReference type="ChEBI" id="CHEBI:49883"/>
        <label>1</label>
    </ligand>
</feature>
<dbReference type="InterPro" id="IPR007197">
    <property type="entry name" value="rSAM"/>
</dbReference>
<keyword evidence="2 9" id="KW-0963">Cytoplasm</keyword>
<dbReference type="GO" id="GO:0005737">
    <property type="term" value="C:cytoplasm"/>
    <property type="evidence" value="ECO:0007669"/>
    <property type="project" value="UniProtKB-SubCell"/>
</dbReference>
<evidence type="ECO:0000256" key="1">
    <source>
        <dbReference type="ARBA" id="ARBA00022485"/>
    </source>
</evidence>
<dbReference type="AlphaFoldDB" id="A0A165LWL2"/>
<keyword evidence="4 9" id="KW-0949">S-adenosyl-L-methionine</keyword>
<feature type="binding site" evidence="9">
    <location>
        <position position="277"/>
    </location>
    <ligand>
        <name>[4Fe-4S] cluster</name>
        <dbReference type="ChEBI" id="CHEBI:49883"/>
        <label>1</label>
    </ligand>
</feature>
<protein>
    <recommendedName>
        <fullName evidence="9">Lipoyl synthase</fullName>
        <ecNumber evidence="9">2.8.1.8</ecNumber>
    </recommendedName>
    <alternativeName>
        <fullName evidence="9">Lip-syn</fullName>
        <shortName evidence="9">LS</shortName>
    </alternativeName>
    <alternativeName>
        <fullName evidence="9">Lipoate synthase</fullName>
    </alternativeName>
    <alternativeName>
        <fullName evidence="9">Lipoic acid synthase</fullName>
    </alternativeName>
    <alternativeName>
        <fullName evidence="9">Sulfur insertion protein LipA</fullName>
    </alternativeName>
</protein>
<dbReference type="NCBIfam" id="NF004019">
    <property type="entry name" value="PRK05481.1"/>
    <property type="match status" value="1"/>
</dbReference>
<dbReference type="InterPro" id="IPR006638">
    <property type="entry name" value="Elp3/MiaA/NifB-like_rSAM"/>
</dbReference>
<organism evidence="11 12">
    <name type="scientific">Pelodictyon luteolum</name>
    <dbReference type="NCBI Taxonomy" id="1100"/>
    <lineage>
        <taxon>Bacteria</taxon>
        <taxon>Pseudomonadati</taxon>
        <taxon>Chlorobiota</taxon>
        <taxon>Chlorobiia</taxon>
        <taxon>Chlorobiales</taxon>
        <taxon>Chlorobiaceae</taxon>
        <taxon>Chlorobium/Pelodictyon group</taxon>
        <taxon>Pelodictyon</taxon>
    </lineage>
</organism>
<feature type="binding site" evidence="9">
    <location>
        <position position="68"/>
    </location>
    <ligand>
        <name>[4Fe-4S] cluster</name>
        <dbReference type="ChEBI" id="CHEBI:49883"/>
        <label>2</label>
        <note>4Fe-4S-S-AdoMet</note>
    </ligand>
</feature>
<evidence type="ECO:0000313" key="11">
    <source>
        <dbReference type="EMBL" id="KZK74521.1"/>
    </source>
</evidence>
<accession>A0A165LWL2</accession>
<dbReference type="SFLD" id="SFLDF00271">
    <property type="entry name" value="lipoyl_synthase"/>
    <property type="match status" value="1"/>
</dbReference>
<comment type="pathway">
    <text evidence="9">Protein modification; protein lipoylation via endogenous pathway; protein N(6)-(lipoyl)lysine from octanoyl-[acyl-carrier-protein]: step 2/2.</text>
</comment>
<sequence length="301" mass="33183">MKDHAPRKPEWLKQRLSAGEGFGALQRLLSSKGIHTVCRSAKCPNLQECWSEGTATFLLLGNVCTRTCRFCAIDTARSPAAPESDEPERIAAAARTMALQFVVLTSVTRDDLPDGGAAHWVETIRAIRNACPRAGIECLIPDFAGNEAALDQICRERPDVLNHNIETVPRLYEKVRPEARYHRSLDLLRRAASVFGLTTKSGMMVGMGESFEEVGEAIQDLANHGCRMLTIGQYLQPSTRHIPVERYIPPEEFARYRDLALSLGFSSVQSGPFVRSSYHAASSSAECIPVSLNPQSSLPWS</sequence>
<feature type="binding site" evidence="9">
    <location>
        <position position="71"/>
    </location>
    <ligand>
        <name>[4Fe-4S] cluster</name>
        <dbReference type="ChEBI" id="CHEBI:49883"/>
        <label>2</label>
        <note>4Fe-4S-S-AdoMet</note>
    </ligand>
</feature>
<dbReference type="GO" id="GO:0046872">
    <property type="term" value="F:metal ion binding"/>
    <property type="evidence" value="ECO:0007669"/>
    <property type="project" value="UniProtKB-KW"/>
</dbReference>
<dbReference type="PROSITE" id="PS51918">
    <property type="entry name" value="RADICAL_SAM"/>
    <property type="match status" value="1"/>
</dbReference>
<dbReference type="EC" id="2.8.1.8" evidence="9"/>
<dbReference type="Pfam" id="PF04055">
    <property type="entry name" value="Radical_SAM"/>
    <property type="match status" value="1"/>
</dbReference>
<dbReference type="InterPro" id="IPR003698">
    <property type="entry name" value="Lipoyl_synth"/>
</dbReference>
<evidence type="ECO:0000256" key="6">
    <source>
        <dbReference type="ARBA" id="ARBA00023004"/>
    </source>
</evidence>
<dbReference type="CDD" id="cd01335">
    <property type="entry name" value="Radical_SAM"/>
    <property type="match status" value="1"/>
</dbReference>
<feature type="binding site" evidence="9">
    <location>
        <position position="43"/>
    </location>
    <ligand>
        <name>[4Fe-4S] cluster</name>
        <dbReference type="ChEBI" id="CHEBI:49883"/>
        <label>1</label>
    </ligand>
</feature>
<dbReference type="InterPro" id="IPR058240">
    <property type="entry name" value="rSAM_sf"/>
</dbReference>
<evidence type="ECO:0000256" key="9">
    <source>
        <dbReference type="HAMAP-Rule" id="MF_00206"/>
    </source>
</evidence>
<dbReference type="PIRSF" id="PIRSF005963">
    <property type="entry name" value="Lipoyl_synth"/>
    <property type="match status" value="1"/>
</dbReference>
<evidence type="ECO:0000313" key="12">
    <source>
        <dbReference type="Proteomes" id="UP000076481"/>
    </source>
</evidence>
<evidence type="ECO:0000256" key="7">
    <source>
        <dbReference type="ARBA" id="ARBA00023014"/>
    </source>
</evidence>
<dbReference type="GO" id="GO:0016992">
    <property type="term" value="F:lipoate synthase activity"/>
    <property type="evidence" value="ECO:0007669"/>
    <property type="project" value="UniProtKB-UniRule"/>
</dbReference>
<keyword evidence="7 9" id="KW-0411">Iron-sulfur</keyword>
<feature type="binding site" evidence="9">
    <location>
        <position position="49"/>
    </location>
    <ligand>
        <name>[4Fe-4S] cluster</name>
        <dbReference type="ChEBI" id="CHEBI:49883"/>
        <label>1</label>
    </ligand>
</feature>
<dbReference type="SFLD" id="SFLDG01058">
    <property type="entry name" value="lipoyl_synthase_like"/>
    <property type="match status" value="1"/>
</dbReference>
<dbReference type="FunFam" id="3.20.20.70:FF:000040">
    <property type="entry name" value="Lipoyl synthase"/>
    <property type="match status" value="1"/>
</dbReference>
<comment type="cofactor">
    <cofactor evidence="9">
        <name>[4Fe-4S] cluster</name>
        <dbReference type="ChEBI" id="CHEBI:49883"/>
    </cofactor>
    <text evidence="9">Binds 2 [4Fe-4S] clusters per subunit. One cluster is coordinated with 3 cysteines and an exchangeable S-adenosyl-L-methionine.</text>
</comment>
<evidence type="ECO:0000256" key="3">
    <source>
        <dbReference type="ARBA" id="ARBA00022679"/>
    </source>
</evidence>
<dbReference type="Proteomes" id="UP000076481">
    <property type="component" value="Unassembled WGS sequence"/>
</dbReference>